<proteinExistence type="predicted"/>
<gene>
    <name evidence="1" type="ORF">FFU37_02200</name>
</gene>
<dbReference type="KEGG" id="pdv:FFU37_02200"/>
<name>A0A4P9IYN8_9GAMM</name>
<evidence type="ECO:0000313" key="1">
    <source>
        <dbReference type="EMBL" id="QCU73344.1"/>
    </source>
</evidence>
<accession>A0A4P9IYN8</accession>
<evidence type="ECO:0000313" key="2">
    <source>
        <dbReference type="Proteomes" id="UP000310065"/>
    </source>
</evidence>
<organism evidence="1 2">
    <name type="scientific">Pseudoalteromonas distincta</name>
    <dbReference type="NCBI Taxonomy" id="77608"/>
    <lineage>
        <taxon>Bacteria</taxon>
        <taxon>Pseudomonadati</taxon>
        <taxon>Pseudomonadota</taxon>
        <taxon>Gammaproteobacteria</taxon>
        <taxon>Alteromonadales</taxon>
        <taxon>Pseudoalteromonadaceae</taxon>
        <taxon>Pseudoalteromonas</taxon>
    </lineage>
</organism>
<dbReference type="Proteomes" id="UP000310065">
    <property type="component" value="Chromosome L1"/>
</dbReference>
<reference evidence="1 2" key="1">
    <citation type="submission" date="2019-05" db="EMBL/GenBank/DDBJ databases">
        <title>Complete genome sequence of Pseudoalteromonas sp. 16-SW-7(T) isolated from the Okhotsk Sea, Russia.</title>
        <authorList>
            <person name="Nguyen T.H."/>
            <person name="Nedashkovskaya O.I."/>
            <person name="Kim S.-G."/>
        </authorList>
    </citation>
    <scope>NUCLEOTIDE SEQUENCE [LARGE SCALE GENOMIC DNA]</scope>
    <source>
        <strain evidence="1 2">16-SW-7</strain>
    </source>
</reference>
<sequence length="783" mass="91026">MIEKRKLKNQILKILRRKDENKSRSTPEIYLSLTPEKLDEVLSVAVVNYEEAIEHYYDGVQEFIYDLMSGCQLDKLVPIPEYSDAGFQQRAKALNNLTVTEVEFKKIAMILKISNPNWKPDEDSRTFDYVPQIKGGIYNDKEVVEYLTGEEFNQFKKSIRIKILRQKGMDYVPAGSSFGESVKIIRTEFKEYQLLFIKLYFGTLEQFVSSLIERTSHLILQDLSSKNKMMSYIKEYVLPQFNGCWPVYNNFLSDWRPPKNHPSALTIGDRIYTYFGDGVSTQSVSPRYRKREKGLWRKVGEKLNAKVESGSRRAFTKNQLDEKLKTIHNNGGALSQHFIRKNHSGLISSIIRYYKKFTNMQTAITEKPVQIHIADDKTVLDSYAEKLLYNHLLKIRSHADWLYSIEVHQLVFLADDISKKFSVDFVINANLFVEVEMIDSRGKYKNRLHKSYAARNSIKRKWYAQKKLKYIFVQQEDCFSDIALAATVKKLIDLNESPFPIEDTSKIGYQKHRLGLNYWRQEGVVEKEFKKAKQKALSAGGDSLTLLYVFNMGVTGLRDAFYKLPKEKQRALIKDIDQQLTQTPQFVDGKLTEIAWNALQERLRTSRGVFMSDKLYNKFGFTSVYNFSVMLTLRRYFGSFKDLAVHFGLGWLPNTRSICFELNSVRIEKDDVKKAIESLPAVTDDKLEKLKEYLTGNSETTVRKVQNSFCYEDGEMLPLVKNFIESSIRDGVFYPLKKCNAQLAEYITKTISTKKFYEEIGYHQGMPVEDWLPPKVWPRLILP</sequence>
<protein>
    <submittedName>
        <fullName evidence="1">Uncharacterized protein</fullName>
    </submittedName>
</protein>
<dbReference type="GeneID" id="88774444"/>
<dbReference type="AlphaFoldDB" id="A0A4P9IYN8"/>
<dbReference type="RefSeq" id="WP_138488604.1">
    <property type="nucleotide sequence ID" value="NZ_CP040558.1"/>
</dbReference>
<dbReference type="EMBL" id="CP040558">
    <property type="protein sequence ID" value="QCU73344.1"/>
    <property type="molecule type" value="Genomic_DNA"/>
</dbReference>